<keyword evidence="2" id="KW-0472">Membrane</keyword>
<feature type="transmembrane region" description="Helical" evidence="2">
    <location>
        <begin position="41"/>
        <end position="63"/>
    </location>
</feature>
<feature type="compositionally biased region" description="Polar residues" evidence="1">
    <location>
        <begin position="519"/>
        <end position="534"/>
    </location>
</feature>
<dbReference type="OrthoDB" id="5524691at2"/>
<feature type="region of interest" description="Disordered" evidence="1">
    <location>
        <begin position="518"/>
        <end position="551"/>
    </location>
</feature>
<feature type="transmembrane region" description="Helical" evidence="2">
    <location>
        <begin position="231"/>
        <end position="253"/>
    </location>
</feature>
<name>A0A5C5ZRQ7_9BACT</name>
<gene>
    <name evidence="3" type="ORF">Mal64_03080</name>
</gene>
<feature type="transmembrane region" description="Helical" evidence="2">
    <location>
        <begin position="388"/>
        <end position="410"/>
    </location>
</feature>
<keyword evidence="4" id="KW-1185">Reference proteome</keyword>
<feature type="transmembrane region" description="Helical" evidence="2">
    <location>
        <begin position="75"/>
        <end position="97"/>
    </location>
</feature>
<keyword evidence="2" id="KW-1133">Transmembrane helix</keyword>
<feature type="transmembrane region" description="Helical" evidence="2">
    <location>
        <begin position="265"/>
        <end position="281"/>
    </location>
</feature>
<evidence type="ECO:0000256" key="1">
    <source>
        <dbReference type="SAM" id="MobiDB-lite"/>
    </source>
</evidence>
<dbReference type="Proteomes" id="UP000315440">
    <property type="component" value="Unassembled WGS sequence"/>
</dbReference>
<feature type="transmembrane region" description="Helical" evidence="2">
    <location>
        <begin position="130"/>
        <end position="150"/>
    </location>
</feature>
<evidence type="ECO:0000313" key="3">
    <source>
        <dbReference type="EMBL" id="TWT89926.1"/>
    </source>
</evidence>
<feature type="transmembrane region" description="Helical" evidence="2">
    <location>
        <begin position="358"/>
        <end position="376"/>
    </location>
</feature>
<sequence>MTETPPRDGATTIDRWVESLSEGLNPILVKETRQALKSKQFTAWFGLLLLASWIVTIGGVATIGPSVYYVHAGDLMLYAYYCVLALPLTVVVPFSAYRSLFAEQEENTRDLLEVSTLSPRQIINGKLGSAALQAVIYLSALAPCIAFTYLLRGVDLTIVALLLVYSVLISVGLSAAGLLLAATTSRKYSQVVLSVGFVGLLFLMLYLQLYLSWWLLFNSADLLQENFFWNFNGWLLGVYAGVLAIVYLGAAGLTTFSSANRSTPIRLALVALQAVLIGWFVDTLSRIGFSDQGFLMMTTVVGYVFWGLAGSVLIGEMPVLSHRVRRTLPQSFAGRLVFTWLNPGPASGYMFAVSNATLLMLLGLLVLHLAGGIFSTAGSFSNVRVAQLLLICWAYLVFYLGASRLAIAALRRLAPLSLLGCSLVTFLTVLGGSGIPYVIQSMSDRIRGLEYTYWQLTNPVWTFFKFGEGALSPDQEQNVLLATCSAAGCVLLVNLQRAARETLQLRVARPQRVVEDDLAQQQHEALTRPTNPWGDTQLGGEAAAEPSGGAS</sequence>
<proteinExistence type="predicted"/>
<organism evidence="3 4">
    <name type="scientific">Pseudobythopirellula maris</name>
    <dbReference type="NCBI Taxonomy" id="2527991"/>
    <lineage>
        <taxon>Bacteria</taxon>
        <taxon>Pseudomonadati</taxon>
        <taxon>Planctomycetota</taxon>
        <taxon>Planctomycetia</taxon>
        <taxon>Pirellulales</taxon>
        <taxon>Lacipirellulaceae</taxon>
        <taxon>Pseudobythopirellula</taxon>
    </lineage>
</organism>
<feature type="compositionally biased region" description="Low complexity" evidence="1">
    <location>
        <begin position="539"/>
        <end position="551"/>
    </location>
</feature>
<dbReference type="RefSeq" id="WP_146396040.1">
    <property type="nucleotide sequence ID" value="NZ_SJPQ01000001.1"/>
</dbReference>
<feature type="transmembrane region" description="Helical" evidence="2">
    <location>
        <begin position="293"/>
        <end position="320"/>
    </location>
</feature>
<feature type="transmembrane region" description="Helical" evidence="2">
    <location>
        <begin position="156"/>
        <end position="179"/>
    </location>
</feature>
<evidence type="ECO:0008006" key="5">
    <source>
        <dbReference type="Google" id="ProtNLM"/>
    </source>
</evidence>
<protein>
    <recommendedName>
        <fullName evidence="5">ABC-2 family transporter protein</fullName>
    </recommendedName>
</protein>
<dbReference type="AlphaFoldDB" id="A0A5C5ZRQ7"/>
<comment type="caution">
    <text evidence="3">The sequence shown here is derived from an EMBL/GenBank/DDBJ whole genome shotgun (WGS) entry which is preliminary data.</text>
</comment>
<feature type="transmembrane region" description="Helical" evidence="2">
    <location>
        <begin position="191"/>
        <end position="211"/>
    </location>
</feature>
<feature type="transmembrane region" description="Helical" evidence="2">
    <location>
        <begin position="416"/>
        <end position="439"/>
    </location>
</feature>
<keyword evidence="2" id="KW-0812">Transmembrane</keyword>
<evidence type="ECO:0000313" key="4">
    <source>
        <dbReference type="Proteomes" id="UP000315440"/>
    </source>
</evidence>
<evidence type="ECO:0000256" key="2">
    <source>
        <dbReference type="SAM" id="Phobius"/>
    </source>
</evidence>
<reference evidence="3 4" key="1">
    <citation type="submission" date="2019-02" db="EMBL/GenBank/DDBJ databases">
        <title>Deep-cultivation of Planctomycetes and their phenomic and genomic characterization uncovers novel biology.</title>
        <authorList>
            <person name="Wiegand S."/>
            <person name="Jogler M."/>
            <person name="Boedeker C."/>
            <person name="Pinto D."/>
            <person name="Vollmers J."/>
            <person name="Rivas-Marin E."/>
            <person name="Kohn T."/>
            <person name="Peeters S.H."/>
            <person name="Heuer A."/>
            <person name="Rast P."/>
            <person name="Oberbeckmann S."/>
            <person name="Bunk B."/>
            <person name="Jeske O."/>
            <person name="Meyerdierks A."/>
            <person name="Storesund J.E."/>
            <person name="Kallscheuer N."/>
            <person name="Luecker S."/>
            <person name="Lage O.M."/>
            <person name="Pohl T."/>
            <person name="Merkel B.J."/>
            <person name="Hornburger P."/>
            <person name="Mueller R.-W."/>
            <person name="Bruemmer F."/>
            <person name="Labrenz M."/>
            <person name="Spormann A.M."/>
            <person name="Op Den Camp H."/>
            <person name="Overmann J."/>
            <person name="Amann R."/>
            <person name="Jetten M.S.M."/>
            <person name="Mascher T."/>
            <person name="Medema M.H."/>
            <person name="Devos D.P."/>
            <person name="Kaster A.-K."/>
            <person name="Ovreas L."/>
            <person name="Rohde M."/>
            <person name="Galperin M.Y."/>
            <person name="Jogler C."/>
        </authorList>
    </citation>
    <scope>NUCLEOTIDE SEQUENCE [LARGE SCALE GENOMIC DNA]</scope>
    <source>
        <strain evidence="3 4">Mal64</strain>
    </source>
</reference>
<accession>A0A5C5ZRQ7</accession>
<dbReference type="EMBL" id="SJPQ01000001">
    <property type="protein sequence ID" value="TWT89926.1"/>
    <property type="molecule type" value="Genomic_DNA"/>
</dbReference>